<keyword evidence="3" id="KW-1185">Reference proteome</keyword>
<evidence type="ECO:0000313" key="2">
    <source>
        <dbReference type="EMBL" id="OCK79960.1"/>
    </source>
</evidence>
<name>A0A8E2E9M7_9PEZI</name>
<keyword evidence="1" id="KW-0812">Transmembrane</keyword>
<evidence type="ECO:0000313" key="3">
    <source>
        <dbReference type="Proteomes" id="UP000250266"/>
    </source>
</evidence>
<feature type="transmembrane region" description="Helical" evidence="1">
    <location>
        <begin position="75"/>
        <end position="93"/>
    </location>
</feature>
<dbReference type="Proteomes" id="UP000250266">
    <property type="component" value="Unassembled WGS sequence"/>
</dbReference>
<keyword evidence="1" id="KW-0472">Membrane</keyword>
<dbReference type="AlphaFoldDB" id="A0A8E2E9M7"/>
<reference evidence="2 3" key="1">
    <citation type="journal article" date="2016" name="Nat. Commun.">
        <title>Ectomycorrhizal ecology is imprinted in the genome of the dominant symbiotic fungus Cenococcum geophilum.</title>
        <authorList>
            <consortium name="DOE Joint Genome Institute"/>
            <person name="Peter M."/>
            <person name="Kohler A."/>
            <person name="Ohm R.A."/>
            <person name="Kuo A."/>
            <person name="Krutzmann J."/>
            <person name="Morin E."/>
            <person name="Arend M."/>
            <person name="Barry K.W."/>
            <person name="Binder M."/>
            <person name="Choi C."/>
            <person name="Clum A."/>
            <person name="Copeland A."/>
            <person name="Grisel N."/>
            <person name="Haridas S."/>
            <person name="Kipfer T."/>
            <person name="LaButti K."/>
            <person name="Lindquist E."/>
            <person name="Lipzen A."/>
            <person name="Maire R."/>
            <person name="Meier B."/>
            <person name="Mihaltcheva S."/>
            <person name="Molinier V."/>
            <person name="Murat C."/>
            <person name="Poggeler S."/>
            <person name="Quandt C.A."/>
            <person name="Sperisen C."/>
            <person name="Tritt A."/>
            <person name="Tisserant E."/>
            <person name="Crous P.W."/>
            <person name="Henrissat B."/>
            <person name="Nehls U."/>
            <person name="Egli S."/>
            <person name="Spatafora J.W."/>
            <person name="Grigoriev I.V."/>
            <person name="Martin F.M."/>
        </authorList>
    </citation>
    <scope>NUCLEOTIDE SEQUENCE [LARGE SCALE GENOMIC DNA]</scope>
    <source>
        <strain evidence="2 3">CBS 459.81</strain>
    </source>
</reference>
<accession>A0A8E2E9M7</accession>
<sequence>MCVSPAVYCNEFDRLQAEAILKSTLTVATATYTNLLESERRIELDHQDHHCSDHSYVSISSLPLSPLPRMHAFELGVYVGCALVFLVVGRYPVGSTSRLSLYHSRHNVKADGVLRWIS</sequence>
<dbReference type="EMBL" id="KV744980">
    <property type="protein sequence ID" value="OCK79960.1"/>
    <property type="molecule type" value="Genomic_DNA"/>
</dbReference>
<keyword evidence="1" id="KW-1133">Transmembrane helix</keyword>
<proteinExistence type="predicted"/>
<organism evidence="2 3">
    <name type="scientific">Lepidopterella palustris CBS 459.81</name>
    <dbReference type="NCBI Taxonomy" id="1314670"/>
    <lineage>
        <taxon>Eukaryota</taxon>
        <taxon>Fungi</taxon>
        <taxon>Dikarya</taxon>
        <taxon>Ascomycota</taxon>
        <taxon>Pezizomycotina</taxon>
        <taxon>Dothideomycetes</taxon>
        <taxon>Pleosporomycetidae</taxon>
        <taxon>Mytilinidiales</taxon>
        <taxon>Argynnaceae</taxon>
        <taxon>Lepidopterella</taxon>
    </lineage>
</organism>
<gene>
    <name evidence="2" type="ORF">K432DRAFT_55030</name>
</gene>
<protein>
    <submittedName>
        <fullName evidence="2">Uncharacterized protein</fullName>
    </submittedName>
</protein>
<evidence type="ECO:0000256" key="1">
    <source>
        <dbReference type="SAM" id="Phobius"/>
    </source>
</evidence>